<gene>
    <name evidence="2" type="primary">Vgll1_predicted</name>
    <name evidence="2" type="ORF">rCG_39246</name>
</gene>
<evidence type="ECO:0000313" key="3">
    <source>
        <dbReference type="Proteomes" id="UP000234681"/>
    </source>
</evidence>
<sequence>MPPNQWCLSSWKKPQPETSPANGASSSSLDEYGPKAMNWHPLSLPKTPYAHPQELWQFPSSARPEFLEPAYFRVFPDRHLAPQVYPDGRHGSLQHLVQEVRHQNHRLEPAAKASCSHVKTAGSTASLLNLPPSSGHYKKIYRHGPASASLDNKSAVSPQHCPLNQDGAHRIL</sequence>
<name>A6KSQ3_RAT</name>
<evidence type="ECO:0000313" key="2">
    <source>
        <dbReference type="EMBL" id="EDL75131.1"/>
    </source>
</evidence>
<protein>
    <submittedName>
        <fullName evidence="2">Vestigial like 1 homolog (Drosophila) (Predicted)</fullName>
    </submittedName>
</protein>
<proteinExistence type="predicted"/>
<feature type="region of interest" description="Disordered" evidence="1">
    <location>
        <begin position="148"/>
        <end position="172"/>
    </location>
</feature>
<dbReference type="Proteomes" id="UP000234681">
    <property type="component" value="Chromosome X"/>
</dbReference>
<feature type="region of interest" description="Disordered" evidence="1">
    <location>
        <begin position="1"/>
        <end position="32"/>
    </location>
</feature>
<reference evidence="2 3" key="1">
    <citation type="submission" date="2005-09" db="EMBL/GenBank/DDBJ databases">
        <authorList>
            <person name="Mural R.J."/>
            <person name="Li P.W."/>
            <person name="Adams M.D."/>
            <person name="Amanatides P.G."/>
            <person name="Baden-Tillson H."/>
            <person name="Barnstead M."/>
            <person name="Chin S.H."/>
            <person name="Dew I."/>
            <person name="Evans C.A."/>
            <person name="Ferriera S."/>
            <person name="Flanigan M."/>
            <person name="Fosler C."/>
            <person name="Glodek A."/>
            <person name="Gu Z."/>
            <person name="Holt R.A."/>
            <person name="Jennings D."/>
            <person name="Kraft C.L."/>
            <person name="Lu F."/>
            <person name="Nguyen T."/>
            <person name="Nusskern D.R."/>
            <person name="Pfannkoch C.M."/>
            <person name="Sitter C."/>
            <person name="Sutton G.G."/>
            <person name="Venter J.C."/>
            <person name="Wang Z."/>
            <person name="Woodage T."/>
            <person name="Zheng X.H."/>
            <person name="Zhong F."/>
        </authorList>
    </citation>
    <scope>NUCLEOTIDE SEQUENCE [LARGE SCALE GENOMIC DNA]</scope>
    <source>
        <strain>BN</strain>
        <strain evidence="3">Sprague-Dawley</strain>
    </source>
</reference>
<dbReference type="EMBL" id="CH474106">
    <property type="protein sequence ID" value="EDL75131.1"/>
    <property type="molecule type" value="Genomic_DNA"/>
</dbReference>
<accession>A6KSQ3</accession>
<organism evidence="2 3">
    <name type="scientific">Rattus norvegicus</name>
    <name type="common">Rat</name>
    <dbReference type="NCBI Taxonomy" id="10116"/>
    <lineage>
        <taxon>Eukaryota</taxon>
        <taxon>Metazoa</taxon>
        <taxon>Chordata</taxon>
        <taxon>Craniata</taxon>
        <taxon>Vertebrata</taxon>
        <taxon>Euteleostomi</taxon>
        <taxon>Mammalia</taxon>
        <taxon>Eutheria</taxon>
        <taxon>Euarchontoglires</taxon>
        <taxon>Glires</taxon>
        <taxon>Rodentia</taxon>
        <taxon>Myomorpha</taxon>
        <taxon>Muroidea</taxon>
        <taxon>Muridae</taxon>
        <taxon>Murinae</taxon>
        <taxon>Rattus</taxon>
    </lineage>
</organism>
<feature type="compositionally biased region" description="Polar residues" evidence="1">
    <location>
        <begin position="16"/>
        <end position="29"/>
    </location>
</feature>
<dbReference type="AlphaFoldDB" id="A6KSQ3"/>
<evidence type="ECO:0000256" key="1">
    <source>
        <dbReference type="SAM" id="MobiDB-lite"/>
    </source>
</evidence>